<keyword evidence="2" id="KW-1185">Reference proteome</keyword>
<gene>
    <name evidence="1" type="ORF">LQE99_13865</name>
</gene>
<reference evidence="1 2" key="1">
    <citation type="submission" date="2022-02" db="EMBL/GenBank/DDBJ databases">
        <title>Genome of Erysipelotrichaceae sp. nov. NSJ-176 isolated from human feces.</title>
        <authorList>
            <person name="Abdugheni R."/>
        </authorList>
    </citation>
    <scope>NUCLEOTIDE SEQUENCE [LARGE SCALE GENOMIC DNA]</scope>
    <source>
        <strain evidence="1 2">NSJ-176</strain>
    </source>
</reference>
<dbReference type="InterPro" id="IPR025591">
    <property type="entry name" value="RloB"/>
</dbReference>
<dbReference type="EMBL" id="JAKVPQ010000011">
    <property type="protein sequence ID" value="MCH4286208.1"/>
    <property type="molecule type" value="Genomic_DNA"/>
</dbReference>
<dbReference type="Pfam" id="PF13707">
    <property type="entry name" value="RloB"/>
    <property type="match status" value="1"/>
</dbReference>
<evidence type="ECO:0000313" key="1">
    <source>
        <dbReference type="EMBL" id="MCH4286208.1"/>
    </source>
</evidence>
<name>A0ABS9R964_9FIRM</name>
<organism evidence="1 2">
    <name type="scientific">Amedibacillus hominis</name>
    <dbReference type="NCBI Taxonomy" id="2897776"/>
    <lineage>
        <taxon>Bacteria</taxon>
        <taxon>Bacillati</taxon>
        <taxon>Bacillota</taxon>
        <taxon>Erysipelotrichia</taxon>
        <taxon>Erysipelotrichales</taxon>
        <taxon>Erysipelotrichaceae</taxon>
        <taxon>Amedibacillus</taxon>
    </lineage>
</organism>
<protein>
    <submittedName>
        <fullName evidence="1">RloB family protein</fullName>
    </submittedName>
</protein>
<accession>A0ABS9R964</accession>
<comment type="caution">
    <text evidence="1">The sequence shown here is derived from an EMBL/GenBank/DDBJ whole genome shotgun (WGS) entry which is preliminary data.</text>
</comment>
<proteinExistence type="predicted"/>
<evidence type="ECO:0000313" key="2">
    <source>
        <dbReference type="Proteomes" id="UP001202402"/>
    </source>
</evidence>
<sequence length="232" mass="27569">MGRLVNEKRIIKKLKPENAGNLLVFCEGNTEYNYLNFFKDYLEKRLTVPYSNMVIEPINTSGNAMHVYRYAEDFLNIDVNRRKYALYEKHLVFDCDAPVNIQDVIDLMINSDNEYILDYSNLLFETWLLMHFQRIDIHDIVDKRSIINQIRNHLDVLEYNSKVKASKGMIAKILGNDGNAKVRNAIENAKHLEEFWKKEKYKMEHDIKKMNPSVMIYELIERLLDEIDYFCN</sequence>
<dbReference type="Proteomes" id="UP001202402">
    <property type="component" value="Unassembled WGS sequence"/>
</dbReference>
<dbReference type="RefSeq" id="WP_158552203.1">
    <property type="nucleotide sequence ID" value="NZ_JAKVPQ010000011.1"/>
</dbReference>